<dbReference type="Pfam" id="PF00271">
    <property type="entry name" value="Helicase_C"/>
    <property type="match status" value="1"/>
</dbReference>
<sequence>MRISPASPHDSVLSLKRKSNENRRPLSKAKRIQTDEVNKLPALLDIFQFLESPDPAPYMDVCMESEYSDIFQACLSTDIYDGMRYKLFQYQRRSLFKMLKRELLPDLFLDPSYSPLHNASDASNSLSNSKRFRHPLLPYFQFARGFNEATNTWVYQNQSSPEVPVAAQNVSWYSDTRGGIICEDMGTGKTCECLALIVLTKRQMVQPPSEGELLPCVGTVASALLTDLCDTSTNSHSTAAHTPRLVPSLKFLAAKTALLSCAESLRVMHDDGVLPIEIWRQLEPYPLYYWVNPLSESRLRRGTSAEFALDISFKVYMSSSTIVVVPDNLVDQWVREKYKHVQDSGGLEMLKLDNSTNTMPEPQELIKYDLVLISVSRLSKEYIPIDSKIGELGHSCRCYSRGFEQCTCNRRRDAAAYRSPLLRVHWKRLIVDEGHIMSCRNTARSLIAAYLIAERRWVCTGTPTHNLVHATSAISADSQSLSTTTVDESNSNSSSVESPDHLPVSSSPSRRSATTRTYRMNVRESSSDFLQMGVLVSKFLRMDPFAQSTSAWTGIMVQPYKRGEPAALARLQALMQSIMVRNRPEAIGSDVQLPPLHEKAVVLPPTRHQALTYNTAIAFFHINAVLTERTGRDYFFHPDNKKHLRQIVDNLFLACFWFSISLNHIQDGIANGLRALELWEQGDKPYSDDDVDLLRKCIAELQRAANDPEWAYIVQADSVGYWVKGLPPRLAANLFCSPSDIAETDISTGVDNAVKLATLPQLRDGLVSVKRMLGVADDDLPPLSTNVSPTEFDRLRSATIVGCTSSKVAYLTEQLLYHQQQEKCIVFASCQSEVIIISDALRLARVPHLVYANQVMTQSQRRHNITTFSTSTMYNVIVMDVVLAAYGIDLSAASRVWFISPIWQAARERQAIKRAHRLGQQHPVFVETLITGESIEEALWRRRQEISDSDSEPISKDVEEDGKMRSVLSNASFIQRSSIGLFASGVPLLPPGTRYPQLLRRKYELWSPDSPNQVSSKVPFYKAKRLSLRLSSLNEVAPMDNQLDTPSLTQASL</sequence>
<dbReference type="PROSITE" id="PS51194">
    <property type="entry name" value="HELICASE_CTER"/>
    <property type="match status" value="1"/>
</dbReference>
<dbReference type="GO" id="GO:0005524">
    <property type="term" value="F:ATP binding"/>
    <property type="evidence" value="ECO:0007669"/>
    <property type="project" value="UniProtKB-KW"/>
</dbReference>
<evidence type="ECO:0000256" key="4">
    <source>
        <dbReference type="SAM" id="MobiDB-lite"/>
    </source>
</evidence>
<dbReference type="GO" id="GO:0005634">
    <property type="term" value="C:nucleus"/>
    <property type="evidence" value="ECO:0007669"/>
    <property type="project" value="TreeGrafter"/>
</dbReference>
<keyword evidence="7" id="KW-1185">Reference proteome</keyword>
<protein>
    <recommendedName>
        <fullName evidence="5">Helicase C-terminal domain-containing protein</fullName>
    </recommendedName>
</protein>
<keyword evidence="1" id="KW-0547">Nucleotide-binding</keyword>
<evidence type="ECO:0000313" key="6">
    <source>
        <dbReference type="EMBL" id="KAJ2756324.1"/>
    </source>
</evidence>
<evidence type="ECO:0000256" key="3">
    <source>
        <dbReference type="ARBA" id="ARBA00022840"/>
    </source>
</evidence>
<keyword evidence="2" id="KW-0378">Hydrolase</keyword>
<dbReference type="InterPro" id="IPR027417">
    <property type="entry name" value="P-loop_NTPase"/>
</dbReference>
<evidence type="ECO:0000313" key="7">
    <source>
        <dbReference type="Proteomes" id="UP001140011"/>
    </source>
</evidence>
<feature type="compositionally biased region" description="Low complexity" evidence="4">
    <location>
        <begin position="482"/>
        <end position="497"/>
    </location>
</feature>
<evidence type="ECO:0000259" key="5">
    <source>
        <dbReference type="PROSITE" id="PS51194"/>
    </source>
</evidence>
<dbReference type="GO" id="GO:0008094">
    <property type="term" value="F:ATP-dependent activity, acting on DNA"/>
    <property type="evidence" value="ECO:0007669"/>
    <property type="project" value="TreeGrafter"/>
</dbReference>
<dbReference type="Proteomes" id="UP001140011">
    <property type="component" value="Unassembled WGS sequence"/>
</dbReference>
<dbReference type="GO" id="GO:0006281">
    <property type="term" value="P:DNA repair"/>
    <property type="evidence" value="ECO:0007669"/>
    <property type="project" value="TreeGrafter"/>
</dbReference>
<reference evidence="6" key="1">
    <citation type="submission" date="2022-07" db="EMBL/GenBank/DDBJ databases">
        <title>Phylogenomic reconstructions and comparative analyses of Kickxellomycotina fungi.</title>
        <authorList>
            <person name="Reynolds N.K."/>
            <person name="Stajich J.E."/>
            <person name="Barry K."/>
            <person name="Grigoriev I.V."/>
            <person name="Crous P."/>
            <person name="Smith M.E."/>
        </authorList>
    </citation>
    <scope>NUCLEOTIDE SEQUENCE</scope>
    <source>
        <strain evidence="6">BCRC 34297</strain>
    </source>
</reference>
<dbReference type="PANTHER" id="PTHR45626">
    <property type="entry name" value="TRANSCRIPTION TERMINATION FACTOR 2-RELATED"/>
    <property type="match status" value="1"/>
</dbReference>
<name>A0A9W8H316_9FUNG</name>
<dbReference type="InterPro" id="IPR049730">
    <property type="entry name" value="SNF2/RAD54-like_C"/>
</dbReference>
<evidence type="ECO:0000256" key="2">
    <source>
        <dbReference type="ARBA" id="ARBA00022801"/>
    </source>
</evidence>
<dbReference type="EMBL" id="JANBUH010000029">
    <property type="protein sequence ID" value="KAJ2756324.1"/>
    <property type="molecule type" value="Genomic_DNA"/>
</dbReference>
<dbReference type="InterPro" id="IPR001650">
    <property type="entry name" value="Helicase_C-like"/>
</dbReference>
<dbReference type="AlphaFoldDB" id="A0A9W8H316"/>
<keyword evidence="3" id="KW-0067">ATP-binding</keyword>
<gene>
    <name evidence="6" type="ORF">GGI19_000925</name>
</gene>
<dbReference type="GO" id="GO:0016787">
    <property type="term" value="F:hydrolase activity"/>
    <property type="evidence" value="ECO:0007669"/>
    <property type="project" value="UniProtKB-KW"/>
</dbReference>
<feature type="compositionally biased region" description="Low complexity" evidence="4">
    <location>
        <begin position="505"/>
        <end position="516"/>
    </location>
</feature>
<proteinExistence type="predicted"/>
<evidence type="ECO:0000256" key="1">
    <source>
        <dbReference type="ARBA" id="ARBA00022741"/>
    </source>
</evidence>
<dbReference type="SUPFAM" id="SSF52540">
    <property type="entry name" value="P-loop containing nucleoside triphosphate hydrolases"/>
    <property type="match status" value="2"/>
</dbReference>
<feature type="domain" description="Helicase C-terminal" evidence="5">
    <location>
        <begin position="810"/>
        <end position="965"/>
    </location>
</feature>
<dbReference type="OrthoDB" id="2801544at2759"/>
<dbReference type="CDD" id="cd18793">
    <property type="entry name" value="SF2_C_SNF"/>
    <property type="match status" value="1"/>
</dbReference>
<dbReference type="Gene3D" id="3.40.50.300">
    <property type="entry name" value="P-loop containing nucleotide triphosphate hydrolases"/>
    <property type="match status" value="1"/>
</dbReference>
<dbReference type="InterPro" id="IPR038718">
    <property type="entry name" value="SNF2-like_sf"/>
</dbReference>
<accession>A0A9W8H316</accession>
<feature type="region of interest" description="Disordered" evidence="4">
    <location>
        <begin position="479"/>
        <end position="516"/>
    </location>
</feature>
<organism evidence="6 7">
    <name type="scientific">Coemansia pectinata</name>
    <dbReference type="NCBI Taxonomy" id="1052879"/>
    <lineage>
        <taxon>Eukaryota</taxon>
        <taxon>Fungi</taxon>
        <taxon>Fungi incertae sedis</taxon>
        <taxon>Zoopagomycota</taxon>
        <taxon>Kickxellomycotina</taxon>
        <taxon>Kickxellomycetes</taxon>
        <taxon>Kickxellales</taxon>
        <taxon>Kickxellaceae</taxon>
        <taxon>Coemansia</taxon>
    </lineage>
</organism>
<comment type="caution">
    <text evidence="6">The sequence shown here is derived from an EMBL/GenBank/DDBJ whole genome shotgun (WGS) entry which is preliminary data.</text>
</comment>
<dbReference type="InterPro" id="IPR050628">
    <property type="entry name" value="SNF2_RAD54_helicase_TF"/>
</dbReference>
<dbReference type="Gene3D" id="3.40.50.10810">
    <property type="entry name" value="Tandem AAA-ATPase domain"/>
    <property type="match status" value="1"/>
</dbReference>
<dbReference type="PANTHER" id="PTHR45626:SF51">
    <property type="entry name" value="SNF2-RELATED DOMAIN-CONTAINING PROTEIN"/>
    <property type="match status" value="1"/>
</dbReference>
<dbReference type="InterPro" id="IPR000330">
    <property type="entry name" value="SNF2_N"/>
</dbReference>
<dbReference type="Pfam" id="PF00176">
    <property type="entry name" value="SNF2-rel_dom"/>
    <property type="match status" value="2"/>
</dbReference>